<dbReference type="InterPro" id="IPR008969">
    <property type="entry name" value="CarboxyPept-like_regulatory"/>
</dbReference>
<evidence type="ECO:0000313" key="4">
    <source>
        <dbReference type="Proteomes" id="UP000245125"/>
    </source>
</evidence>
<dbReference type="SUPFAM" id="SSF49464">
    <property type="entry name" value="Carboxypeptidase regulatory domain-like"/>
    <property type="match status" value="1"/>
</dbReference>
<dbReference type="EMBL" id="OUUY01000018">
    <property type="protein sequence ID" value="SPP99770.1"/>
    <property type="molecule type" value="Genomic_DNA"/>
</dbReference>
<accession>A0A2U3QEK0</accession>
<evidence type="ECO:0000313" key="3">
    <source>
        <dbReference type="EMBL" id="SPP99770.1"/>
    </source>
</evidence>
<feature type="signal peptide" evidence="1">
    <location>
        <begin position="1"/>
        <end position="22"/>
    </location>
</feature>
<dbReference type="SUPFAM" id="SSF51445">
    <property type="entry name" value="(Trans)glycosidases"/>
    <property type="match status" value="1"/>
</dbReference>
<protein>
    <recommendedName>
        <fullName evidence="2">DUF4015 domain-containing protein</fullName>
    </recommendedName>
</protein>
<keyword evidence="1" id="KW-0732">Signal</keyword>
<evidence type="ECO:0000256" key="1">
    <source>
        <dbReference type="SAM" id="SignalP"/>
    </source>
</evidence>
<dbReference type="InterPro" id="IPR017853">
    <property type="entry name" value="GH"/>
</dbReference>
<evidence type="ECO:0000259" key="2">
    <source>
        <dbReference type="Pfam" id="PF13200"/>
    </source>
</evidence>
<dbReference type="Proteomes" id="UP000245125">
    <property type="component" value="Unassembled WGS sequence"/>
</dbReference>
<dbReference type="InterPro" id="IPR025275">
    <property type="entry name" value="DUF4015"/>
</dbReference>
<dbReference type="AlphaFoldDB" id="A0A2U3QEK0"/>
<dbReference type="Pfam" id="PF13200">
    <property type="entry name" value="DUF4015"/>
    <property type="match status" value="1"/>
</dbReference>
<feature type="chain" id="PRO_5015508264" description="DUF4015 domain-containing protein" evidence="1">
    <location>
        <begin position="23"/>
        <end position="433"/>
    </location>
</feature>
<keyword evidence="4" id="KW-1185">Reference proteome</keyword>
<sequence>MKKIWFYVLLCIVSFLTAAASASGYADGRVMDFQTQRPLEGAIVTGNNEVIRTDANGMFMLKNATGKIGIRAYGHARGEVVLPAAPVKEPVNVYLRSFTPKALYLTHYGIGSRLLRESALNLAKETEINSLVIDVKGDRGVITYKSTIPLASEIGAQRLVIIKDIRGLIQSLKEKGIYTVARIVVFKDDLLGTARPDLAVRTQDGRVFRDRENLIWVDPSRRAVWDYNISIAVEAAQNGFDEIQFDYVRFPDKKGLRFGVPSTEENRVKYITGFLSEAYRRLTPYNVFVAADIFGYVSWNLDDTQIGQKIQNIAPCVDYLSLMLYPSGFQFGIPGYRNPVAHPYEIVSLSLKRARERAGIPAVRFRPWLQAFRDYAFDRRYFYGPEIRSQIKAAEEFGSNGWMLWNPRNVYKDDGLSREPLPRKYARLDGPKA</sequence>
<feature type="domain" description="DUF4015" evidence="2">
    <location>
        <begin position="102"/>
        <end position="411"/>
    </location>
</feature>
<name>A0A2U3QEK0_9BACT</name>
<organism evidence="3 4">
    <name type="scientific">Candidatus Sulfobium mesophilum</name>
    <dbReference type="NCBI Taxonomy" id="2016548"/>
    <lineage>
        <taxon>Bacteria</taxon>
        <taxon>Pseudomonadati</taxon>
        <taxon>Nitrospirota</taxon>
        <taxon>Nitrospiria</taxon>
        <taxon>Nitrospirales</taxon>
        <taxon>Nitrospiraceae</taxon>
        <taxon>Candidatus Sulfobium</taxon>
    </lineage>
</organism>
<proteinExistence type="predicted"/>
<reference evidence="4" key="1">
    <citation type="submission" date="2018-03" db="EMBL/GenBank/DDBJ databases">
        <authorList>
            <person name="Zecchin S."/>
        </authorList>
    </citation>
    <scope>NUCLEOTIDE SEQUENCE [LARGE SCALE GENOMIC DNA]</scope>
</reference>
<dbReference type="OrthoDB" id="9774125at2"/>
<gene>
    <name evidence="3" type="ORF">NBG4_1140002</name>
</gene>